<dbReference type="AlphaFoldDB" id="A0A559ID87"/>
<dbReference type="NCBIfam" id="NF041499">
    <property type="entry name" value="MobP3"/>
    <property type="match status" value="1"/>
</dbReference>
<evidence type="ECO:0000313" key="2">
    <source>
        <dbReference type="EMBL" id="TVX85632.1"/>
    </source>
</evidence>
<dbReference type="InterPro" id="IPR041073">
    <property type="entry name" value="MobL"/>
</dbReference>
<dbReference type="Proteomes" id="UP000318102">
    <property type="component" value="Unassembled WGS sequence"/>
</dbReference>
<dbReference type="InterPro" id="IPR048102">
    <property type="entry name" value="MobP3"/>
</dbReference>
<dbReference type="Pfam" id="PF18555">
    <property type="entry name" value="MobL"/>
    <property type="match status" value="1"/>
</dbReference>
<keyword evidence="3" id="KW-1185">Reference proteome</keyword>
<dbReference type="RefSeq" id="WP_144995193.1">
    <property type="nucleotide sequence ID" value="NZ_VNJK01000007.1"/>
</dbReference>
<dbReference type="EMBL" id="VNJK01000007">
    <property type="protein sequence ID" value="TVX85632.1"/>
    <property type="molecule type" value="Genomic_DNA"/>
</dbReference>
<accession>A0A559ID87</accession>
<proteinExistence type="predicted"/>
<evidence type="ECO:0000256" key="1">
    <source>
        <dbReference type="SAM" id="MobiDB-lite"/>
    </source>
</evidence>
<feature type="compositionally biased region" description="Basic and acidic residues" evidence="1">
    <location>
        <begin position="867"/>
        <end position="886"/>
    </location>
</feature>
<comment type="caution">
    <text evidence="2">The sequence shown here is derived from an EMBL/GenBank/DDBJ whole genome shotgun (WGS) entry which is preliminary data.</text>
</comment>
<sequence>MADRIDSLISEHNKMKAPFICKIKFNAPSRFKAENAMIQQKNAAHIQYIGTRPGVENVDESQLRESIAGTSAGHVRYIDERPRSHGLFSGLGEKPDMAAIQEELLHHKGVVWRVVLSLTEEDAKKLDYTDRKSWETALRATVPDAAAKMGIGETNLRWVAAFHQEQGHPHVHLVMWENQPKRRKGKLSHAERVDVQKTFQNVIYAEERSRLFQEKTATRDLIRDLSKNELVDVVSVLRDLRKAHKDVELELQSMGAGTTGISPKITNPYAAELAKRIDEIGEAMPQKGRIAYKFMPVEVKAAVDETTKWLLNQHSFKESIEKYKGAVEDMTRQYTFKEADIKKAIDKAMVDLEKRVSQHVLRAAAESRKFVGRTVIPEKAAQVVEAFSQAMGKPEQNLDHEVVTKSVEALSRYGYFPDRQEQIVRKWMDQAKLNVSEEDLKAIIAKVETFDHSELSGKEKVQNTAAVMKILKLSGHENEYISRLLDRSGLNEEDVTSIKASMKQLEKKANDIYLGEVEWNRLTKNMGVTAAYPWVPGEEVTLLHDQKEAFIKELKKASFAANVSDSEKGYTTFCVNVALKQLGVADNERSDIILDLAQRSGGIKGINNILQTVNEAETNYLKKQTWSRLSANLNLKSDYPWHTEDIMVRDTDKFRAAVDEFKQAAQKLVAPDESKWTAETLAKCLRLEHTGEDVKLEVQQWASRTGNLDESQVNELDLLKKRTDDSQILSKQFGIKDQVNELITNFTKVLIAAGLDKEQLKKIILDWNKRSGAGIDEDRIGKLVDSVEKSSRDAESWGRPPVVSKKDFKNLCDTLKVNTDYIWEGRNSKDYRSYESGHSMDFAKLLWKQAWDAVEQERMRTHAQGEMLKRQMERQRIYQAQRERDE</sequence>
<reference evidence="2 3" key="1">
    <citation type="submission" date="2019-07" db="EMBL/GenBank/DDBJ databases">
        <authorList>
            <person name="Kim J."/>
        </authorList>
    </citation>
    <scope>NUCLEOTIDE SEQUENCE [LARGE SCALE GENOMIC DNA]</scope>
    <source>
        <strain evidence="2 3">N4</strain>
    </source>
</reference>
<feature type="region of interest" description="Disordered" evidence="1">
    <location>
        <begin position="864"/>
        <end position="886"/>
    </location>
</feature>
<name>A0A559ID87_9BACL</name>
<organism evidence="2 3">
    <name type="scientific">Paenibacillus agilis</name>
    <dbReference type="NCBI Taxonomy" id="3020863"/>
    <lineage>
        <taxon>Bacteria</taxon>
        <taxon>Bacillati</taxon>
        <taxon>Bacillota</taxon>
        <taxon>Bacilli</taxon>
        <taxon>Bacillales</taxon>
        <taxon>Paenibacillaceae</taxon>
        <taxon>Paenibacillus</taxon>
    </lineage>
</organism>
<dbReference type="OrthoDB" id="1775746at2"/>
<protein>
    <submittedName>
        <fullName evidence="2">Conjugation protein</fullName>
    </submittedName>
</protein>
<evidence type="ECO:0000313" key="3">
    <source>
        <dbReference type="Proteomes" id="UP000318102"/>
    </source>
</evidence>
<gene>
    <name evidence="2" type="ORF">FPZ44_25100</name>
</gene>